<sequence length="112" mass="12829">MSEELDQLRDVKISTVALEEKCRTHGRLVSKYKKVNDQLVPESEQSHRRTALNDLQLGLKYHNRVWNARRNVSAGLLRSTVLHLVLYSGWQNVPTTAQNYSLTTRLASPQEA</sequence>
<dbReference type="Proteomes" id="UP000221165">
    <property type="component" value="Unassembled WGS sequence"/>
</dbReference>
<reference evidence="1 2" key="1">
    <citation type="journal article" date="2017" name="Int. J. Parasitol.">
        <title>The genome of the protozoan parasite Cystoisospora suis and a reverse vaccinology approach to identify vaccine candidates.</title>
        <authorList>
            <person name="Palmieri N."/>
            <person name="Shrestha A."/>
            <person name="Ruttkowski B."/>
            <person name="Beck T."/>
            <person name="Vogl C."/>
            <person name="Tomley F."/>
            <person name="Blake D.P."/>
            <person name="Joachim A."/>
        </authorList>
    </citation>
    <scope>NUCLEOTIDE SEQUENCE [LARGE SCALE GENOMIC DNA]</scope>
    <source>
        <strain evidence="1 2">Wien I</strain>
    </source>
</reference>
<gene>
    <name evidence="1" type="ORF">CSUI_002236</name>
</gene>
<evidence type="ECO:0000313" key="2">
    <source>
        <dbReference type="Proteomes" id="UP000221165"/>
    </source>
</evidence>
<dbReference type="RefSeq" id="XP_067925587.1">
    <property type="nucleotide sequence ID" value="XM_068062438.1"/>
</dbReference>
<evidence type="ECO:0000313" key="1">
    <source>
        <dbReference type="EMBL" id="PHJ23913.1"/>
    </source>
</evidence>
<keyword evidence="2" id="KW-1185">Reference proteome</keyword>
<dbReference type="EMBL" id="MIGC01000932">
    <property type="protein sequence ID" value="PHJ23913.1"/>
    <property type="molecule type" value="Genomic_DNA"/>
</dbReference>
<dbReference type="VEuPathDB" id="ToxoDB:CSUI_002236"/>
<protein>
    <submittedName>
        <fullName evidence="1">Uncharacterized protein</fullName>
    </submittedName>
</protein>
<dbReference type="GeneID" id="94425649"/>
<proteinExistence type="predicted"/>
<dbReference type="AlphaFoldDB" id="A0A2C6LA07"/>
<comment type="caution">
    <text evidence="1">The sequence shown here is derived from an EMBL/GenBank/DDBJ whole genome shotgun (WGS) entry which is preliminary data.</text>
</comment>
<accession>A0A2C6LA07</accession>
<organism evidence="1 2">
    <name type="scientific">Cystoisospora suis</name>
    <dbReference type="NCBI Taxonomy" id="483139"/>
    <lineage>
        <taxon>Eukaryota</taxon>
        <taxon>Sar</taxon>
        <taxon>Alveolata</taxon>
        <taxon>Apicomplexa</taxon>
        <taxon>Conoidasida</taxon>
        <taxon>Coccidia</taxon>
        <taxon>Eucoccidiorida</taxon>
        <taxon>Eimeriorina</taxon>
        <taxon>Sarcocystidae</taxon>
        <taxon>Cystoisospora</taxon>
    </lineage>
</organism>
<name>A0A2C6LA07_9APIC</name>
<feature type="non-terminal residue" evidence="1">
    <location>
        <position position="112"/>
    </location>
</feature>